<dbReference type="InterPro" id="IPR029063">
    <property type="entry name" value="SAM-dependent_MTases_sf"/>
</dbReference>
<dbReference type="SUPFAM" id="SSF53335">
    <property type="entry name" value="S-adenosyl-L-methionine-dependent methyltransferases"/>
    <property type="match status" value="1"/>
</dbReference>
<feature type="domain" description="CheR-type methyltransferase" evidence="6">
    <location>
        <begin position="1"/>
        <end position="260"/>
    </location>
</feature>
<dbReference type="Gene3D" id="1.10.155.10">
    <property type="entry name" value="Chemotaxis receptor methyltransferase CheR, N-terminal domain"/>
    <property type="match status" value="1"/>
</dbReference>
<evidence type="ECO:0000256" key="5">
    <source>
        <dbReference type="ARBA" id="ARBA00022691"/>
    </source>
</evidence>
<dbReference type="InterPro" id="IPR050903">
    <property type="entry name" value="Bact_Chemotaxis_MeTrfase"/>
</dbReference>
<organism evidence="7 8">
    <name type="scientific">Fodinisporobacter ferrooxydans</name>
    <dbReference type="NCBI Taxonomy" id="2901836"/>
    <lineage>
        <taxon>Bacteria</taxon>
        <taxon>Bacillati</taxon>
        <taxon>Bacillota</taxon>
        <taxon>Bacilli</taxon>
        <taxon>Bacillales</taxon>
        <taxon>Alicyclobacillaceae</taxon>
        <taxon>Fodinisporobacter</taxon>
    </lineage>
</organism>
<keyword evidence="8" id="KW-1185">Reference proteome</keyword>
<gene>
    <name evidence="7" type="ORF">LSG31_17845</name>
</gene>
<dbReference type="PANTHER" id="PTHR24422">
    <property type="entry name" value="CHEMOTAXIS PROTEIN METHYLTRANSFERASE"/>
    <property type="match status" value="1"/>
</dbReference>
<dbReference type="SUPFAM" id="SSF47757">
    <property type="entry name" value="Chemotaxis receptor methyltransferase CheR, N-terminal domain"/>
    <property type="match status" value="1"/>
</dbReference>
<dbReference type="PANTHER" id="PTHR24422:SF19">
    <property type="entry name" value="CHEMOTAXIS PROTEIN METHYLTRANSFERASE"/>
    <property type="match status" value="1"/>
</dbReference>
<comment type="catalytic activity">
    <reaction evidence="1">
        <text>L-glutamyl-[protein] + S-adenosyl-L-methionine = [protein]-L-glutamate 5-O-methyl ester + S-adenosyl-L-homocysteine</text>
        <dbReference type="Rhea" id="RHEA:24452"/>
        <dbReference type="Rhea" id="RHEA-COMP:10208"/>
        <dbReference type="Rhea" id="RHEA-COMP:10311"/>
        <dbReference type="ChEBI" id="CHEBI:29973"/>
        <dbReference type="ChEBI" id="CHEBI:57856"/>
        <dbReference type="ChEBI" id="CHEBI:59789"/>
        <dbReference type="ChEBI" id="CHEBI:82795"/>
        <dbReference type="EC" id="2.1.1.80"/>
    </reaction>
</comment>
<protein>
    <recommendedName>
        <fullName evidence="2">protein-glutamate O-methyltransferase</fullName>
        <ecNumber evidence="2">2.1.1.80</ecNumber>
    </recommendedName>
</protein>
<evidence type="ECO:0000256" key="1">
    <source>
        <dbReference type="ARBA" id="ARBA00001541"/>
    </source>
</evidence>
<evidence type="ECO:0000256" key="3">
    <source>
        <dbReference type="ARBA" id="ARBA00022603"/>
    </source>
</evidence>
<keyword evidence="4" id="KW-0808">Transferase</keyword>
<dbReference type="Gene3D" id="3.40.50.150">
    <property type="entry name" value="Vaccinia Virus protein VP39"/>
    <property type="match status" value="1"/>
</dbReference>
<reference evidence="7" key="1">
    <citation type="submission" date="2021-12" db="EMBL/GenBank/DDBJ databases">
        <title>Alicyclobacillaceae gen. nov., sp. nov., isolated from chalcocite enrichment system.</title>
        <authorList>
            <person name="Jiang Z."/>
        </authorList>
    </citation>
    <scope>NUCLEOTIDE SEQUENCE</scope>
    <source>
        <strain evidence="7">MYW30-H2</strain>
    </source>
</reference>
<evidence type="ECO:0000256" key="4">
    <source>
        <dbReference type="ARBA" id="ARBA00022679"/>
    </source>
</evidence>
<dbReference type="Pfam" id="PF01739">
    <property type="entry name" value="CheR"/>
    <property type="match status" value="1"/>
</dbReference>
<dbReference type="Proteomes" id="UP000830167">
    <property type="component" value="Chromosome"/>
</dbReference>
<evidence type="ECO:0000313" key="7">
    <source>
        <dbReference type="EMBL" id="UOF89723.1"/>
    </source>
</evidence>
<dbReference type="InterPro" id="IPR022642">
    <property type="entry name" value="CheR_C"/>
</dbReference>
<keyword evidence="5" id="KW-0949">S-adenosyl-L-methionine</keyword>
<dbReference type="Pfam" id="PF03705">
    <property type="entry name" value="CheR_N"/>
    <property type="match status" value="1"/>
</dbReference>
<dbReference type="SMART" id="SM00138">
    <property type="entry name" value="MeTrc"/>
    <property type="match status" value="1"/>
</dbReference>
<evidence type="ECO:0000259" key="6">
    <source>
        <dbReference type="PROSITE" id="PS50123"/>
    </source>
</evidence>
<dbReference type="EC" id="2.1.1.80" evidence="2"/>
<dbReference type="RefSeq" id="WP_347436414.1">
    <property type="nucleotide sequence ID" value="NZ_CP089291.1"/>
</dbReference>
<dbReference type="CDD" id="cd02440">
    <property type="entry name" value="AdoMet_MTases"/>
    <property type="match status" value="1"/>
</dbReference>
<accession>A0ABY4CH31</accession>
<sequence length="260" mass="30693">MSTQDFDHFMDKVLQKTGIDLRKYKRPQMERRLTALRDKRGFQDFDSYFQFITDNPVMFDEFLDRMTINVSEFFRNANRWDVLNARIIPELLAHRKKLRIWSAACSTGEEPYTLAILLQQHGVLGQSYILATDIDASALKRAQLGIYEAKSMQEMPQDIVRNYFQKYDATQFQIAPEIRKAVTFRKQNLLSDSFENDFDLIICRNVIIYFTDDAKHVLYQKFSKSLRNGGVLFVGSTEQIFNPAAYHLKMYDTFFYMKDR</sequence>
<dbReference type="InterPro" id="IPR022641">
    <property type="entry name" value="CheR_N"/>
</dbReference>
<dbReference type="EMBL" id="CP089291">
    <property type="protein sequence ID" value="UOF89723.1"/>
    <property type="molecule type" value="Genomic_DNA"/>
</dbReference>
<dbReference type="PRINTS" id="PR00996">
    <property type="entry name" value="CHERMTFRASE"/>
</dbReference>
<dbReference type="InterPro" id="IPR000780">
    <property type="entry name" value="CheR_MeTrfase"/>
</dbReference>
<dbReference type="InterPro" id="IPR036804">
    <property type="entry name" value="CheR_N_sf"/>
</dbReference>
<proteinExistence type="predicted"/>
<evidence type="ECO:0000256" key="2">
    <source>
        <dbReference type="ARBA" id="ARBA00012534"/>
    </source>
</evidence>
<evidence type="ECO:0000313" key="8">
    <source>
        <dbReference type="Proteomes" id="UP000830167"/>
    </source>
</evidence>
<dbReference type="PROSITE" id="PS50123">
    <property type="entry name" value="CHER"/>
    <property type="match status" value="1"/>
</dbReference>
<keyword evidence="3" id="KW-0489">Methyltransferase</keyword>
<name>A0ABY4CH31_9BACL</name>